<dbReference type="PROSITE" id="PS00086">
    <property type="entry name" value="CYTOCHROME_P450"/>
    <property type="match status" value="1"/>
</dbReference>
<dbReference type="InterPro" id="IPR002401">
    <property type="entry name" value="Cyt_P450_E_grp-I"/>
</dbReference>
<keyword evidence="3" id="KW-0503">Monooxygenase</keyword>
<feature type="region of interest" description="Disordered" evidence="4">
    <location>
        <begin position="437"/>
        <end position="458"/>
    </location>
</feature>
<dbReference type="EMBL" id="JBIALX010000033">
    <property type="protein sequence ID" value="MFF0458619.1"/>
    <property type="molecule type" value="Genomic_DNA"/>
</dbReference>
<feature type="compositionally biased region" description="Polar residues" evidence="4">
    <location>
        <begin position="449"/>
        <end position="458"/>
    </location>
</feature>
<keyword evidence="3" id="KW-0560">Oxidoreductase</keyword>
<evidence type="ECO:0000256" key="2">
    <source>
        <dbReference type="ARBA" id="ARBA00010617"/>
    </source>
</evidence>
<gene>
    <name evidence="5" type="ORF">ACFYTH_35185</name>
</gene>
<reference evidence="5 6" key="1">
    <citation type="submission" date="2024-10" db="EMBL/GenBank/DDBJ databases">
        <title>The Natural Products Discovery Center: Release of the First 8490 Sequenced Strains for Exploring Actinobacteria Biosynthetic Diversity.</title>
        <authorList>
            <person name="Kalkreuter E."/>
            <person name="Kautsar S.A."/>
            <person name="Yang D."/>
            <person name="Bader C.D."/>
            <person name="Teijaro C.N."/>
            <person name="Fluegel L."/>
            <person name="Davis C.M."/>
            <person name="Simpson J.R."/>
            <person name="Lauterbach L."/>
            <person name="Steele A.D."/>
            <person name="Gui C."/>
            <person name="Meng S."/>
            <person name="Li G."/>
            <person name="Viehrig K."/>
            <person name="Ye F."/>
            <person name="Su P."/>
            <person name="Kiefer A.F."/>
            <person name="Nichols A."/>
            <person name="Cepeda A.J."/>
            <person name="Yan W."/>
            <person name="Fan B."/>
            <person name="Jiang Y."/>
            <person name="Adhikari A."/>
            <person name="Zheng C.-J."/>
            <person name="Schuster L."/>
            <person name="Cowan T.M."/>
            <person name="Smanski M.J."/>
            <person name="Chevrette M.G."/>
            <person name="De Carvalho L.P.S."/>
            <person name="Shen B."/>
        </authorList>
    </citation>
    <scope>NUCLEOTIDE SEQUENCE [LARGE SCALE GENOMIC DNA]</scope>
    <source>
        <strain evidence="5 6">NPDC004550</strain>
    </source>
</reference>
<sequence>MNSLISPIPAAPHQRVFLGHASGLARDPIGLLSRLAADDTPLTRIRVGPLQLVLVCDAETAWKVLLDDSTFDKGGPFYERSREVAGNGLGTCPHTQHRRQRRLCRPAFHSNRLPGYDHETSAALRTLLRSWTDGAQVDVVAEMSQLTLDIAVRTMFSGALPEPLIHQAARDVRVIAEGLFRRTLTPAPLHRVPIPANKNFTRSWRRIRSLASELVRERRSGGEDGGDLLSALLFAYGLAGADGGATACGDELIDQVFTFLLAGAETTASTLSWALYLLGRSPEVANAVQAEAETAWGGPVSVSNAAVELPILSRVVTETLRLYPPGWLLTRVATKETTLGGFSIPVGTAVVVSPLLIHRQPQQYPEPHAFIPDRWIDKRPDKTAFMPFGAGARRCIGEQFATRTTMLVLATIARSWHLSPVDDAPISITLRDLPGPRRLPMRLTRRETSPTPTTADRS</sequence>
<dbReference type="PRINTS" id="PR00463">
    <property type="entry name" value="EP450I"/>
</dbReference>
<dbReference type="InterPro" id="IPR050121">
    <property type="entry name" value="Cytochrome_P450_monoxygenase"/>
</dbReference>
<dbReference type="Pfam" id="PF00067">
    <property type="entry name" value="p450"/>
    <property type="match status" value="1"/>
</dbReference>
<name>A0ABW6NU18_9NOCA</name>
<proteinExistence type="inferred from homology"/>
<comment type="cofactor">
    <cofactor evidence="1">
        <name>heme</name>
        <dbReference type="ChEBI" id="CHEBI:30413"/>
    </cofactor>
</comment>
<evidence type="ECO:0000313" key="6">
    <source>
        <dbReference type="Proteomes" id="UP001601521"/>
    </source>
</evidence>
<accession>A0ABW6NU18</accession>
<protein>
    <submittedName>
        <fullName evidence="5">Cytochrome P450</fullName>
    </submittedName>
</protein>
<comment type="similarity">
    <text evidence="2 3">Belongs to the cytochrome P450 family.</text>
</comment>
<evidence type="ECO:0000256" key="1">
    <source>
        <dbReference type="ARBA" id="ARBA00001971"/>
    </source>
</evidence>
<dbReference type="InterPro" id="IPR001128">
    <property type="entry name" value="Cyt_P450"/>
</dbReference>
<evidence type="ECO:0000256" key="3">
    <source>
        <dbReference type="RuleBase" id="RU000461"/>
    </source>
</evidence>
<dbReference type="InterPro" id="IPR017972">
    <property type="entry name" value="Cyt_P450_CS"/>
</dbReference>
<comment type="caution">
    <text evidence="5">The sequence shown here is derived from an EMBL/GenBank/DDBJ whole genome shotgun (WGS) entry which is preliminary data.</text>
</comment>
<evidence type="ECO:0000313" key="5">
    <source>
        <dbReference type="EMBL" id="MFF0458619.1"/>
    </source>
</evidence>
<dbReference type="Proteomes" id="UP001601521">
    <property type="component" value="Unassembled WGS sequence"/>
</dbReference>
<keyword evidence="3" id="KW-0349">Heme</keyword>
<dbReference type="Gene3D" id="1.10.630.10">
    <property type="entry name" value="Cytochrome P450"/>
    <property type="match status" value="1"/>
</dbReference>
<dbReference type="SUPFAM" id="SSF48264">
    <property type="entry name" value="Cytochrome P450"/>
    <property type="match status" value="1"/>
</dbReference>
<dbReference type="PANTHER" id="PTHR24305">
    <property type="entry name" value="CYTOCHROME P450"/>
    <property type="match status" value="1"/>
</dbReference>
<keyword evidence="6" id="KW-1185">Reference proteome</keyword>
<dbReference type="PANTHER" id="PTHR24305:SF166">
    <property type="entry name" value="CYTOCHROME P450 12A4, MITOCHONDRIAL-RELATED"/>
    <property type="match status" value="1"/>
</dbReference>
<dbReference type="RefSeq" id="WP_387256259.1">
    <property type="nucleotide sequence ID" value="NZ_JBIALX010000033.1"/>
</dbReference>
<evidence type="ECO:0000256" key="4">
    <source>
        <dbReference type="SAM" id="MobiDB-lite"/>
    </source>
</evidence>
<dbReference type="PRINTS" id="PR00385">
    <property type="entry name" value="P450"/>
</dbReference>
<keyword evidence="3" id="KW-0479">Metal-binding</keyword>
<dbReference type="InterPro" id="IPR036396">
    <property type="entry name" value="Cyt_P450_sf"/>
</dbReference>
<organism evidence="5 6">
    <name type="scientific">Nocardia africana</name>
    <dbReference type="NCBI Taxonomy" id="134964"/>
    <lineage>
        <taxon>Bacteria</taxon>
        <taxon>Bacillati</taxon>
        <taxon>Actinomycetota</taxon>
        <taxon>Actinomycetes</taxon>
        <taxon>Mycobacteriales</taxon>
        <taxon>Nocardiaceae</taxon>
        <taxon>Nocardia</taxon>
    </lineage>
</organism>
<keyword evidence="3" id="KW-0408">Iron</keyword>